<dbReference type="PRINTS" id="PR00812">
    <property type="entry name" value="BCTERIALGSPF"/>
</dbReference>
<keyword evidence="5" id="KW-0997">Cell inner membrane</keyword>
<dbReference type="RefSeq" id="WP_086962829.1">
    <property type="nucleotide sequence ID" value="NZ_CP021376.1"/>
</dbReference>
<keyword evidence="8 10" id="KW-1133">Transmembrane helix</keyword>
<dbReference type="OrthoDB" id="9805682at2"/>
<evidence type="ECO:0000256" key="6">
    <source>
        <dbReference type="ARBA" id="ARBA00022692"/>
    </source>
</evidence>
<evidence type="ECO:0000313" key="12">
    <source>
        <dbReference type="EMBL" id="ART79244.1"/>
    </source>
</evidence>
<name>A0A1Y0CW50_9GAMM</name>
<feature type="domain" description="Type II secretion system protein GspF" evidence="11">
    <location>
        <begin position="274"/>
        <end position="396"/>
    </location>
</feature>
<dbReference type="EMBL" id="CP021376">
    <property type="protein sequence ID" value="ART79244.1"/>
    <property type="molecule type" value="Genomic_DNA"/>
</dbReference>
<dbReference type="PANTHER" id="PTHR30012:SF4">
    <property type="entry name" value="MSHA BIOGENESIS PROTEIN MSHG"/>
    <property type="match status" value="1"/>
</dbReference>
<evidence type="ECO:0000256" key="4">
    <source>
        <dbReference type="ARBA" id="ARBA00022475"/>
    </source>
</evidence>
<dbReference type="FunFam" id="1.20.81.30:FF:000001">
    <property type="entry name" value="Type II secretion system protein F"/>
    <property type="match status" value="2"/>
</dbReference>
<dbReference type="KEGG" id="ocm:CBP12_03025"/>
<keyword evidence="6 10" id="KW-0812">Transmembrane</keyword>
<organism evidence="12 13">
    <name type="scientific">Oceanisphaera avium</name>
    <dbReference type="NCBI Taxonomy" id="1903694"/>
    <lineage>
        <taxon>Bacteria</taxon>
        <taxon>Pseudomonadati</taxon>
        <taxon>Pseudomonadota</taxon>
        <taxon>Gammaproteobacteria</taxon>
        <taxon>Aeromonadales</taxon>
        <taxon>Aeromonadaceae</taxon>
        <taxon>Oceanisphaera</taxon>
    </lineage>
</organism>
<comment type="subcellular location">
    <subcellularLocation>
        <location evidence="1">Cell inner membrane</location>
        <topology evidence="1">Multi-pass membrane protein</topology>
    </subcellularLocation>
</comment>
<proteinExistence type="inferred from homology"/>
<accession>A0A1Y0CW50</accession>
<dbReference type="Gene3D" id="1.20.81.30">
    <property type="entry name" value="Type II secretion system (T2SS), domain F"/>
    <property type="match status" value="2"/>
</dbReference>
<evidence type="ECO:0000256" key="9">
    <source>
        <dbReference type="ARBA" id="ARBA00023136"/>
    </source>
</evidence>
<dbReference type="InterPro" id="IPR042094">
    <property type="entry name" value="T2SS_GspF_sf"/>
</dbReference>
<evidence type="ECO:0000256" key="10">
    <source>
        <dbReference type="SAM" id="Phobius"/>
    </source>
</evidence>
<dbReference type="GO" id="GO:0015628">
    <property type="term" value="P:protein secretion by the type II secretion system"/>
    <property type="evidence" value="ECO:0007669"/>
    <property type="project" value="TreeGrafter"/>
</dbReference>
<evidence type="ECO:0000256" key="2">
    <source>
        <dbReference type="ARBA" id="ARBA00005745"/>
    </source>
</evidence>
<evidence type="ECO:0000256" key="8">
    <source>
        <dbReference type="ARBA" id="ARBA00022989"/>
    </source>
</evidence>
<feature type="transmembrane region" description="Helical" evidence="10">
    <location>
        <begin position="255"/>
        <end position="274"/>
    </location>
</feature>
<evidence type="ECO:0000259" key="11">
    <source>
        <dbReference type="Pfam" id="PF00482"/>
    </source>
</evidence>
<keyword evidence="9 10" id="KW-0472">Membrane</keyword>
<feature type="transmembrane region" description="Helical" evidence="10">
    <location>
        <begin position="173"/>
        <end position="201"/>
    </location>
</feature>
<comment type="similarity">
    <text evidence="2">Belongs to the GSP F family.</text>
</comment>
<evidence type="ECO:0000256" key="5">
    <source>
        <dbReference type="ARBA" id="ARBA00022519"/>
    </source>
</evidence>
<evidence type="ECO:0000256" key="7">
    <source>
        <dbReference type="ARBA" id="ARBA00022927"/>
    </source>
</evidence>
<keyword evidence="3" id="KW-0813">Transport</keyword>
<dbReference type="InterPro" id="IPR003004">
    <property type="entry name" value="GspF/PilC"/>
</dbReference>
<keyword evidence="13" id="KW-1185">Reference proteome</keyword>
<feature type="transmembrane region" description="Helical" evidence="10">
    <location>
        <begin position="377"/>
        <end position="398"/>
    </location>
</feature>
<dbReference type="PANTHER" id="PTHR30012">
    <property type="entry name" value="GENERAL SECRETION PATHWAY PROTEIN"/>
    <property type="match status" value="1"/>
</dbReference>
<dbReference type="InterPro" id="IPR018076">
    <property type="entry name" value="T2SS_GspF_dom"/>
</dbReference>
<evidence type="ECO:0000256" key="3">
    <source>
        <dbReference type="ARBA" id="ARBA00022448"/>
    </source>
</evidence>
<dbReference type="AlphaFoldDB" id="A0A1Y0CW50"/>
<gene>
    <name evidence="12" type="ORF">CBP12_03025</name>
</gene>
<feature type="domain" description="Type II secretion system protein GspF" evidence="11">
    <location>
        <begin position="71"/>
        <end position="194"/>
    </location>
</feature>
<feature type="transmembrane region" description="Helical" evidence="10">
    <location>
        <begin position="280"/>
        <end position="304"/>
    </location>
</feature>
<evidence type="ECO:0000256" key="1">
    <source>
        <dbReference type="ARBA" id="ARBA00004429"/>
    </source>
</evidence>
<dbReference type="GO" id="GO:0005886">
    <property type="term" value="C:plasma membrane"/>
    <property type="evidence" value="ECO:0007669"/>
    <property type="project" value="UniProtKB-SubCell"/>
</dbReference>
<keyword evidence="7" id="KW-0653">Protein transport</keyword>
<dbReference type="Proteomes" id="UP000243793">
    <property type="component" value="Chromosome"/>
</dbReference>
<protein>
    <submittedName>
        <fullName evidence="12">MSHA biogenesis protein MshG</fullName>
    </submittedName>
</protein>
<sequence>MALYHYRARNSRGQLNEGKLEAASPQAVADNLLSAGLIPVEIKLAKAKASSAIHWQQFVHGRVKLEALLILCRQFSSLTRAGIPILHIVEGLRDTTEQKLLKAALNEVASALNQGQTLANALGAHPHIFNSLFISLVDVGESTGQLEQAFNQLSHYYQLELDTRRRVKAATRYPMFVIIAMVIALVILNIYVIPAFSGIFAGLGADLPWTTRFLISSSEFFSHYILHILVLLLLAGFLLWRYVHTPKGQLRWHTLVLRIPILGPLINRILLARFCRSFAMMLSAGVPIVRVLTLAGTATGNAYLTRAILNMGEELASGSSLSRVASDSGVFTPLILQMFKVGEETGRVDHMVMEAGRFYEEEVDYDITNLTAKIEPILIVVIAAMVLVLALGIFTPMWDMLDLIQQ</sequence>
<evidence type="ECO:0000313" key="13">
    <source>
        <dbReference type="Proteomes" id="UP000243793"/>
    </source>
</evidence>
<reference evidence="13" key="1">
    <citation type="submission" date="2017-05" db="EMBL/GenBank/DDBJ databases">
        <authorList>
            <person name="Sung H."/>
        </authorList>
    </citation>
    <scope>NUCLEOTIDE SEQUENCE [LARGE SCALE GENOMIC DNA]</scope>
    <source>
        <strain evidence="13">AMac2203</strain>
    </source>
</reference>
<keyword evidence="4" id="KW-1003">Cell membrane</keyword>
<dbReference type="Pfam" id="PF00482">
    <property type="entry name" value="T2SSF"/>
    <property type="match status" value="2"/>
</dbReference>
<feature type="transmembrane region" description="Helical" evidence="10">
    <location>
        <begin position="221"/>
        <end position="243"/>
    </location>
</feature>